<dbReference type="InParanoid" id="A0A067NNF4"/>
<feature type="compositionally biased region" description="Low complexity" evidence="2">
    <location>
        <begin position="461"/>
        <end position="470"/>
    </location>
</feature>
<evidence type="ECO:0000313" key="4">
    <source>
        <dbReference type="Proteomes" id="UP000027073"/>
    </source>
</evidence>
<evidence type="ECO:0000313" key="3">
    <source>
        <dbReference type="EMBL" id="KDQ28535.1"/>
    </source>
</evidence>
<feature type="region of interest" description="Disordered" evidence="2">
    <location>
        <begin position="82"/>
        <end position="104"/>
    </location>
</feature>
<feature type="region of interest" description="Disordered" evidence="2">
    <location>
        <begin position="405"/>
        <end position="596"/>
    </location>
</feature>
<feature type="compositionally biased region" description="Polar residues" evidence="2">
    <location>
        <begin position="300"/>
        <end position="316"/>
    </location>
</feature>
<dbReference type="OrthoDB" id="2162994at2759"/>
<organism evidence="3 4">
    <name type="scientific">Pleurotus ostreatus (strain PC15)</name>
    <name type="common">Oyster mushroom</name>
    <dbReference type="NCBI Taxonomy" id="1137138"/>
    <lineage>
        <taxon>Eukaryota</taxon>
        <taxon>Fungi</taxon>
        <taxon>Dikarya</taxon>
        <taxon>Basidiomycota</taxon>
        <taxon>Agaricomycotina</taxon>
        <taxon>Agaricomycetes</taxon>
        <taxon>Agaricomycetidae</taxon>
        <taxon>Agaricales</taxon>
        <taxon>Pleurotineae</taxon>
        <taxon>Pleurotaceae</taxon>
        <taxon>Pleurotus</taxon>
    </lineage>
</organism>
<dbReference type="VEuPathDB" id="FungiDB:PLEOSDRAFT_1096328"/>
<dbReference type="EMBL" id="KL198007">
    <property type="protein sequence ID" value="KDQ28535.1"/>
    <property type="molecule type" value="Genomic_DNA"/>
</dbReference>
<proteinExistence type="predicted"/>
<protein>
    <submittedName>
        <fullName evidence="3">Uncharacterized protein</fullName>
    </submittedName>
</protein>
<feature type="compositionally biased region" description="Polar residues" evidence="2">
    <location>
        <begin position="30"/>
        <end position="43"/>
    </location>
</feature>
<feature type="compositionally biased region" description="Low complexity" evidence="2">
    <location>
        <begin position="573"/>
        <end position="589"/>
    </location>
</feature>
<dbReference type="AlphaFoldDB" id="A0A067NNF4"/>
<name>A0A067NNF4_PLEO1</name>
<evidence type="ECO:0000256" key="1">
    <source>
        <dbReference type="SAM" id="Coils"/>
    </source>
</evidence>
<sequence length="596" mass="63097">MSSPQDSPSQPTTTTTVTMTDVLSPPPMSNVPSPDALTSQTHSQLASILADACKEAEHLRRELSSTRKRAEKAERLVAALSAVSGQGSNSPTASSSPNVTPSAAVHNPDAARALILEYEERVAKAEQARDEAEARRRMVVDNWQQLERYLQGLEFHASDARAGFARIVADGGGPLSLAILIFVYNGAPVYQGPTPKQFYRLDGIDKQSYYPLSLIVAGSEIAIAVWMKLLSHLRRNLELFTLNRTPNNNLMARPLFTLFHAKTRCMSSQVQTYQTHVFAPVVTGAPVKKSKFGASGSSGNLTANGSQSQGDVNGVQSAPPPPSFPPTNAQGQRICRQCGLPGRYKEGKCVEKWGPGPQGPGTVCDRCRKKMKRVERRGTLEGQQLAAQTANAVAAAHNAAFQQQTAPVRTIQAPPRTDTMPIQQYKDDSSANLRSAITNSHRGRAPPSPPSIATLPEGTLSSHSRSNSRNGSRRPPKAGSSSPLVGEGGARKVGRMSKMDIDGGDPEPDADADGSGDGDGDGPEEDGDALRELAEIAGVADDIGSKEAEAGEEGVDADAEAEAEDAEADLLEAVDAAEANSSNSSAGGSWMKSESI</sequence>
<feature type="coiled-coil region" evidence="1">
    <location>
        <begin position="115"/>
        <end position="142"/>
    </location>
</feature>
<feature type="region of interest" description="Disordered" evidence="2">
    <location>
        <begin position="296"/>
        <end position="332"/>
    </location>
</feature>
<dbReference type="STRING" id="1137138.A0A067NNF4"/>
<dbReference type="HOGENOM" id="CLU_037243_0_0_1"/>
<feature type="region of interest" description="Disordered" evidence="2">
    <location>
        <begin position="1"/>
        <end position="43"/>
    </location>
</feature>
<feature type="compositionally biased region" description="Acidic residues" evidence="2">
    <location>
        <begin position="502"/>
        <end position="527"/>
    </location>
</feature>
<feature type="compositionally biased region" description="Low complexity" evidence="2">
    <location>
        <begin position="1"/>
        <end position="22"/>
    </location>
</feature>
<reference evidence="4" key="1">
    <citation type="journal article" date="2014" name="Proc. Natl. Acad. Sci. U.S.A.">
        <title>Extensive sampling of basidiomycete genomes demonstrates inadequacy of the white-rot/brown-rot paradigm for wood decay fungi.</title>
        <authorList>
            <person name="Riley R."/>
            <person name="Salamov A.A."/>
            <person name="Brown D.W."/>
            <person name="Nagy L.G."/>
            <person name="Floudas D."/>
            <person name="Held B.W."/>
            <person name="Levasseur A."/>
            <person name="Lombard V."/>
            <person name="Morin E."/>
            <person name="Otillar R."/>
            <person name="Lindquist E.A."/>
            <person name="Sun H."/>
            <person name="LaButti K.M."/>
            <person name="Schmutz J."/>
            <person name="Jabbour D."/>
            <person name="Luo H."/>
            <person name="Baker S.E."/>
            <person name="Pisabarro A.G."/>
            <person name="Walton J.D."/>
            <person name="Blanchette R.A."/>
            <person name="Henrissat B."/>
            <person name="Martin F."/>
            <person name="Cullen D."/>
            <person name="Hibbett D.S."/>
            <person name="Grigoriev I.V."/>
        </authorList>
    </citation>
    <scope>NUCLEOTIDE SEQUENCE [LARGE SCALE GENOMIC DNA]</scope>
    <source>
        <strain evidence="4">PC15</strain>
    </source>
</reference>
<dbReference type="Proteomes" id="UP000027073">
    <property type="component" value="Unassembled WGS sequence"/>
</dbReference>
<evidence type="ECO:0000256" key="2">
    <source>
        <dbReference type="SAM" id="MobiDB-lite"/>
    </source>
</evidence>
<keyword evidence="1" id="KW-0175">Coiled coil</keyword>
<accession>A0A067NNF4</accession>
<feature type="compositionally biased region" description="Polar residues" evidence="2">
    <location>
        <begin position="83"/>
        <end position="101"/>
    </location>
</feature>
<feature type="compositionally biased region" description="Acidic residues" evidence="2">
    <location>
        <begin position="550"/>
        <end position="572"/>
    </location>
</feature>
<gene>
    <name evidence="3" type="ORF">PLEOSDRAFT_1096328</name>
</gene>
<feature type="compositionally biased region" description="Polar residues" evidence="2">
    <location>
        <begin position="430"/>
        <end position="440"/>
    </location>
</feature>
<feature type="coiled-coil region" evidence="1">
    <location>
        <begin position="49"/>
        <end position="76"/>
    </location>
</feature>